<evidence type="ECO:0000313" key="2">
    <source>
        <dbReference type="Proteomes" id="UP000823775"/>
    </source>
</evidence>
<gene>
    <name evidence="1" type="ORF">HAX54_034137</name>
</gene>
<dbReference type="Proteomes" id="UP000823775">
    <property type="component" value="Unassembled WGS sequence"/>
</dbReference>
<organism evidence="1 2">
    <name type="scientific">Datura stramonium</name>
    <name type="common">Jimsonweed</name>
    <name type="synonym">Common thornapple</name>
    <dbReference type="NCBI Taxonomy" id="4076"/>
    <lineage>
        <taxon>Eukaryota</taxon>
        <taxon>Viridiplantae</taxon>
        <taxon>Streptophyta</taxon>
        <taxon>Embryophyta</taxon>
        <taxon>Tracheophyta</taxon>
        <taxon>Spermatophyta</taxon>
        <taxon>Magnoliopsida</taxon>
        <taxon>eudicotyledons</taxon>
        <taxon>Gunneridae</taxon>
        <taxon>Pentapetalae</taxon>
        <taxon>asterids</taxon>
        <taxon>lamiids</taxon>
        <taxon>Solanales</taxon>
        <taxon>Solanaceae</taxon>
        <taxon>Solanoideae</taxon>
        <taxon>Datureae</taxon>
        <taxon>Datura</taxon>
    </lineage>
</organism>
<protein>
    <submittedName>
        <fullName evidence="1">Uncharacterized protein</fullName>
    </submittedName>
</protein>
<name>A0ABS8VEK0_DATST</name>
<dbReference type="EMBL" id="JACEIK010004390">
    <property type="protein sequence ID" value="MCD9645302.1"/>
    <property type="molecule type" value="Genomic_DNA"/>
</dbReference>
<sequence length="79" mass="8929">MEASSSASKAGPSRRFRVKAVEPHGLAWFNTQKDVKYAPKNWIDEGRLALEFLTIRDKICSWELAISSMSRRGATSLWS</sequence>
<comment type="caution">
    <text evidence="1">The sequence shown here is derived from an EMBL/GenBank/DDBJ whole genome shotgun (WGS) entry which is preliminary data.</text>
</comment>
<proteinExistence type="predicted"/>
<reference evidence="1 2" key="1">
    <citation type="journal article" date="2021" name="BMC Genomics">
        <title>Datura genome reveals duplications of psychoactive alkaloid biosynthetic genes and high mutation rate following tissue culture.</title>
        <authorList>
            <person name="Rajewski A."/>
            <person name="Carter-House D."/>
            <person name="Stajich J."/>
            <person name="Litt A."/>
        </authorList>
    </citation>
    <scope>NUCLEOTIDE SEQUENCE [LARGE SCALE GENOMIC DNA]</scope>
    <source>
        <strain evidence="1">AR-01</strain>
    </source>
</reference>
<evidence type="ECO:0000313" key="1">
    <source>
        <dbReference type="EMBL" id="MCD9645302.1"/>
    </source>
</evidence>
<accession>A0ABS8VEK0</accession>
<keyword evidence="2" id="KW-1185">Reference proteome</keyword>